<evidence type="ECO:0000256" key="3">
    <source>
        <dbReference type="ARBA" id="ARBA00023163"/>
    </source>
</evidence>
<feature type="domain" description="HTH iclR-type" evidence="4">
    <location>
        <begin position="23"/>
        <end position="83"/>
    </location>
</feature>
<dbReference type="Pfam" id="PF01614">
    <property type="entry name" value="IclR_C"/>
    <property type="match status" value="1"/>
</dbReference>
<organism evidence="6 7">
    <name type="scientific">Acinetobacter tibetensis</name>
    <dbReference type="NCBI Taxonomy" id="2943497"/>
    <lineage>
        <taxon>Bacteria</taxon>
        <taxon>Pseudomonadati</taxon>
        <taxon>Pseudomonadota</taxon>
        <taxon>Gammaproteobacteria</taxon>
        <taxon>Moraxellales</taxon>
        <taxon>Moraxellaceae</taxon>
        <taxon>Acinetobacter</taxon>
    </lineage>
</organism>
<dbReference type="EMBL" id="CP098732">
    <property type="protein sequence ID" value="USE83954.1"/>
    <property type="molecule type" value="Genomic_DNA"/>
</dbReference>
<evidence type="ECO:0000313" key="6">
    <source>
        <dbReference type="EMBL" id="USE83954.1"/>
    </source>
</evidence>
<dbReference type="GO" id="GO:0045893">
    <property type="term" value="P:positive regulation of DNA-templated transcription"/>
    <property type="evidence" value="ECO:0007669"/>
    <property type="project" value="InterPro"/>
</dbReference>
<dbReference type="Gene3D" id="3.30.450.40">
    <property type="match status" value="1"/>
</dbReference>
<dbReference type="KEGG" id="atz:M5E07_03730"/>
<evidence type="ECO:0000259" key="4">
    <source>
        <dbReference type="PROSITE" id="PS51077"/>
    </source>
</evidence>
<reference evidence="6" key="1">
    <citation type="submission" date="2022-06" db="EMBL/GenBank/DDBJ databases">
        <title>Isolation, identification and characterization of iprodione-degrading strains in Lhasa, Tibet.</title>
        <authorList>
            <person name="Pan H."/>
        </authorList>
    </citation>
    <scope>NUCLEOTIDE SEQUENCE</scope>
    <source>
        <strain evidence="6">Y-23</strain>
    </source>
</reference>
<name>A0AAE9LSH2_9GAMM</name>
<keyword evidence="7" id="KW-1185">Reference proteome</keyword>
<accession>A0AAE9LSH2</accession>
<dbReference type="PANTHER" id="PTHR30136">
    <property type="entry name" value="HELIX-TURN-HELIX TRANSCRIPTIONAL REGULATOR, ICLR FAMILY"/>
    <property type="match status" value="1"/>
</dbReference>
<keyword evidence="3" id="KW-0804">Transcription</keyword>
<evidence type="ECO:0000259" key="5">
    <source>
        <dbReference type="PROSITE" id="PS51078"/>
    </source>
</evidence>
<dbReference type="GO" id="GO:0046278">
    <property type="term" value="P:3,4-dihydroxybenzoate metabolic process"/>
    <property type="evidence" value="ECO:0007669"/>
    <property type="project" value="InterPro"/>
</dbReference>
<dbReference type="GO" id="GO:0045892">
    <property type="term" value="P:negative regulation of DNA-templated transcription"/>
    <property type="evidence" value="ECO:0007669"/>
    <property type="project" value="TreeGrafter"/>
</dbReference>
<dbReference type="InterPro" id="IPR029016">
    <property type="entry name" value="GAF-like_dom_sf"/>
</dbReference>
<evidence type="ECO:0000313" key="7">
    <source>
        <dbReference type="Proteomes" id="UP001056716"/>
    </source>
</evidence>
<keyword evidence="1" id="KW-0805">Transcription regulation</keyword>
<evidence type="ECO:0000256" key="2">
    <source>
        <dbReference type="ARBA" id="ARBA00023125"/>
    </source>
</evidence>
<dbReference type="PANTHER" id="PTHR30136:SF34">
    <property type="entry name" value="TRANSCRIPTIONAL REGULATOR"/>
    <property type="match status" value="1"/>
</dbReference>
<dbReference type="InterPro" id="IPR012794">
    <property type="entry name" value="PcaR_PcaU"/>
</dbReference>
<proteinExistence type="predicted"/>
<dbReference type="SUPFAM" id="SSF46785">
    <property type="entry name" value="Winged helix' DNA-binding domain"/>
    <property type="match status" value="1"/>
</dbReference>
<dbReference type="SUPFAM" id="SSF55781">
    <property type="entry name" value="GAF domain-like"/>
    <property type="match status" value="1"/>
</dbReference>
<dbReference type="PROSITE" id="PS51078">
    <property type="entry name" value="ICLR_ED"/>
    <property type="match status" value="1"/>
</dbReference>
<dbReference type="RefSeq" id="WP_252222064.1">
    <property type="nucleotide sequence ID" value="NZ_CP098732.1"/>
</dbReference>
<dbReference type="GO" id="GO:0003677">
    <property type="term" value="F:DNA binding"/>
    <property type="evidence" value="ECO:0007669"/>
    <property type="project" value="UniProtKB-KW"/>
</dbReference>
<dbReference type="InterPro" id="IPR014757">
    <property type="entry name" value="Tscrpt_reg_IclR_C"/>
</dbReference>
<dbReference type="Gene3D" id="1.10.10.10">
    <property type="entry name" value="Winged helix-like DNA-binding domain superfamily/Winged helix DNA-binding domain"/>
    <property type="match status" value="1"/>
</dbReference>
<dbReference type="Proteomes" id="UP001056716">
    <property type="component" value="Chromosome"/>
</dbReference>
<sequence length="271" mass="30423">MKTEQDHMLHPLSQEVIPQADYIAGLAKGLHILEAFGVDRQRLNVTQVAERTGISRTATRRHLKTLKFLGYLESDEHYFWLTPRVLRFSSAYLSSAHLPKVAQSLLNLLCAQTSLTFSMVVLDEHEVVPIARSYLPQQDQFRVNPYGMHLGNRLPAHATSTGKVLLAALSTEAQHAWVNKYGLKRLTPLTITDNNQFYAELDKVALSDYCLSKEEHELGIIALAVPVLNAQGQTIAAINCMSQSNRTSEEYLIQQVLPLLRHTANELRGLI</sequence>
<dbReference type="AlphaFoldDB" id="A0AAE9LSH2"/>
<dbReference type="InterPro" id="IPR005471">
    <property type="entry name" value="Tscrpt_reg_IclR_N"/>
</dbReference>
<dbReference type="InterPro" id="IPR050707">
    <property type="entry name" value="HTH_MetabolicPath_Reg"/>
</dbReference>
<dbReference type="NCBIfam" id="TIGR02431">
    <property type="entry name" value="pcaR_pcaU"/>
    <property type="match status" value="1"/>
</dbReference>
<feature type="domain" description="IclR-ED" evidence="5">
    <location>
        <begin position="84"/>
        <end position="271"/>
    </location>
</feature>
<dbReference type="GO" id="GO:0003700">
    <property type="term" value="F:DNA-binding transcription factor activity"/>
    <property type="evidence" value="ECO:0007669"/>
    <property type="project" value="TreeGrafter"/>
</dbReference>
<evidence type="ECO:0000256" key="1">
    <source>
        <dbReference type="ARBA" id="ARBA00023015"/>
    </source>
</evidence>
<dbReference type="Pfam" id="PF09339">
    <property type="entry name" value="HTH_IclR"/>
    <property type="match status" value="1"/>
</dbReference>
<dbReference type="InterPro" id="IPR036388">
    <property type="entry name" value="WH-like_DNA-bd_sf"/>
</dbReference>
<dbReference type="PROSITE" id="PS51077">
    <property type="entry name" value="HTH_ICLR"/>
    <property type="match status" value="1"/>
</dbReference>
<dbReference type="InterPro" id="IPR036390">
    <property type="entry name" value="WH_DNA-bd_sf"/>
</dbReference>
<dbReference type="SMART" id="SM00346">
    <property type="entry name" value="HTH_ICLR"/>
    <property type="match status" value="1"/>
</dbReference>
<keyword evidence="2" id="KW-0238">DNA-binding</keyword>
<protein>
    <submittedName>
        <fullName evidence="6">IclR family transcriptional regulator</fullName>
    </submittedName>
</protein>
<gene>
    <name evidence="6" type="ORF">M5E07_03730</name>
</gene>